<dbReference type="SMART" id="SM00248">
    <property type="entry name" value="ANK"/>
    <property type="match status" value="6"/>
</dbReference>
<dbReference type="GO" id="GO:0005739">
    <property type="term" value="C:mitochondrion"/>
    <property type="evidence" value="ECO:0007669"/>
    <property type="project" value="TreeGrafter"/>
</dbReference>
<evidence type="ECO:0000256" key="10">
    <source>
        <dbReference type="ARBA" id="ARBA00023298"/>
    </source>
</evidence>
<evidence type="ECO:0000256" key="8">
    <source>
        <dbReference type="ARBA" id="ARBA00023043"/>
    </source>
</evidence>
<dbReference type="OrthoDB" id="10021675at2759"/>
<dbReference type="InterPro" id="IPR036770">
    <property type="entry name" value="Ankyrin_rpt-contain_sf"/>
</dbReference>
<dbReference type="GO" id="GO:0044218">
    <property type="term" value="C:other organism cell membrane"/>
    <property type="evidence" value="ECO:0007669"/>
    <property type="project" value="UniProtKB-KW"/>
</dbReference>
<dbReference type="PANTHER" id="PTHR24139:SF34">
    <property type="entry name" value="85_88 KDA CALCIUM-INDEPENDENT PHOSPHOLIPASE A2"/>
    <property type="match status" value="1"/>
</dbReference>
<feature type="domain" description="PNPLA" evidence="14">
    <location>
        <begin position="508"/>
        <end position="687"/>
    </location>
</feature>
<keyword evidence="7" id="KW-0800">Toxin</keyword>
<accession>A0A443R3P9</accession>
<dbReference type="SUPFAM" id="SSF48403">
    <property type="entry name" value="Ankyrin repeat"/>
    <property type="match status" value="1"/>
</dbReference>
<evidence type="ECO:0000256" key="11">
    <source>
        <dbReference type="ARBA" id="ARBA00023422"/>
    </source>
</evidence>
<dbReference type="AlphaFoldDB" id="A0A443R3P9"/>
<sequence>MSSSSLNKTCKFLNIFKRSSLKPKDLLADPFRVFELSKGDCEQYKILHRDGFVSLVTSKSLLESQFDAWFEVWFKRDDNTVLSLFRSQQWKEIEMVYNDVKPIINTIMKHYNSKGISFTSNLLKHIVENVMKHPQWKATHFASLMNLYNLFTLENEEIIKNINEQSKPEHFTALHIAVKFENINTVKAILSLRTKNDLASDMSLRDSQGNSVLHLASVANVEILKLILDAITAFSNEKRFAALDSINKLGFNPLQMACYKEKAANVKLFFKLGLPLPLMVITRTYKYAGSLSMKDRDAISFVRLNSEILDDFDESEIKFGGTPMHWVRERKSIESLVKLGLPIKVRNINGETSLHVAVRNHHIKNYIYLLCINDKLKNYKDKDGNTPLHNAVSSLDVTAVQTLIIFEANLDFKNNLQQTPRHLAASCGDTESMNILHLLHLVGAKRCADLTDLVCYDGCSHDGFFDGLPLENWPIFEKETLYDEFYQSIVEKAVKKATNSNDKFAKMICFDGGGVKGVFAVQMLIELQKMFKKPLKECFNWVSGTSAGSVLAALLSLGMSLQEMRSQVILHFKDEVIKSDKTFDYDAAKIFLKRAIGENVKMFDMKGLKLTIFACLADQTPFRLHLFRNYQSAEQIRMKLRSDQTPNEEVWKACLASGTVPFQNSLAAKSQYFDGGIVANNPTVDTLSEFTRRNIALQESGRIEEIEKLKIVVSLGTGKQPSRAFQFQKHRFNILGEYNEFAHLFLQQITNPNWHVVQRAESWCFSLGVPFFRINPPFNEIISAFEIDDSQIINGLFITKAYMHAIASQLKILQKLLE</sequence>
<dbReference type="InterPro" id="IPR016035">
    <property type="entry name" value="Acyl_Trfase/lysoPLipase"/>
</dbReference>
<organism evidence="15 16">
    <name type="scientific">Dinothrombium tinctorium</name>
    <dbReference type="NCBI Taxonomy" id="1965070"/>
    <lineage>
        <taxon>Eukaryota</taxon>
        <taxon>Metazoa</taxon>
        <taxon>Ecdysozoa</taxon>
        <taxon>Arthropoda</taxon>
        <taxon>Chelicerata</taxon>
        <taxon>Arachnida</taxon>
        <taxon>Acari</taxon>
        <taxon>Acariformes</taxon>
        <taxon>Trombidiformes</taxon>
        <taxon>Prostigmata</taxon>
        <taxon>Anystina</taxon>
        <taxon>Parasitengona</taxon>
        <taxon>Trombidioidea</taxon>
        <taxon>Trombidiidae</taxon>
        <taxon>Dinothrombium</taxon>
    </lineage>
</organism>
<dbReference type="STRING" id="1965070.A0A443R3P9"/>
<keyword evidence="3" id="KW-0268">Exocytosis</keyword>
<evidence type="ECO:0000256" key="6">
    <source>
        <dbReference type="ARBA" id="ARBA00022801"/>
    </source>
</evidence>
<proteinExistence type="predicted"/>
<protein>
    <recommendedName>
        <fullName evidence="2">phospholipase A2</fullName>
        <ecNumber evidence="2">3.1.1.4</ecNumber>
    </recommendedName>
</protein>
<evidence type="ECO:0000256" key="7">
    <source>
        <dbReference type="ARBA" id="ARBA00023028"/>
    </source>
</evidence>
<dbReference type="InterPro" id="IPR047148">
    <property type="entry name" value="PLPL9"/>
</dbReference>
<dbReference type="PANTHER" id="PTHR24139">
    <property type="entry name" value="CALCIUM-INDEPENDENT PHOSPHOLIPASE A2"/>
    <property type="match status" value="1"/>
</dbReference>
<keyword evidence="10" id="KW-1053">Target membrane</keyword>
<keyword evidence="9 13" id="KW-0443">Lipid metabolism</keyword>
<dbReference type="Gene3D" id="3.40.1090.10">
    <property type="entry name" value="Cytosolic phospholipase A2 catalytic domain"/>
    <property type="match status" value="1"/>
</dbReference>
<dbReference type="Proteomes" id="UP000285301">
    <property type="component" value="Unassembled WGS sequence"/>
</dbReference>
<dbReference type="InterPro" id="IPR002641">
    <property type="entry name" value="PNPLA_dom"/>
</dbReference>
<dbReference type="EC" id="3.1.1.4" evidence="2"/>
<evidence type="ECO:0000256" key="2">
    <source>
        <dbReference type="ARBA" id="ARBA00013278"/>
    </source>
</evidence>
<evidence type="ECO:0000256" key="1">
    <source>
        <dbReference type="ARBA" id="ARBA00004175"/>
    </source>
</evidence>
<keyword evidence="7" id="KW-0528">Neurotoxin</keyword>
<feature type="active site" description="Proton acceptor" evidence="13">
    <location>
        <position position="674"/>
    </location>
</feature>
<dbReference type="PROSITE" id="PS50297">
    <property type="entry name" value="ANK_REP_REGION"/>
    <property type="match status" value="1"/>
</dbReference>
<evidence type="ECO:0000256" key="5">
    <source>
        <dbReference type="ARBA" id="ARBA00022737"/>
    </source>
</evidence>
<dbReference type="GO" id="GO:0006887">
    <property type="term" value="P:exocytosis"/>
    <property type="evidence" value="ECO:0007669"/>
    <property type="project" value="UniProtKB-KW"/>
</dbReference>
<dbReference type="Pfam" id="PF12796">
    <property type="entry name" value="Ank_2"/>
    <property type="match status" value="2"/>
</dbReference>
<dbReference type="Gene3D" id="1.25.40.20">
    <property type="entry name" value="Ankyrin repeat-containing domain"/>
    <property type="match status" value="2"/>
</dbReference>
<feature type="short sequence motif" description="GXSXG" evidence="13">
    <location>
        <begin position="544"/>
        <end position="548"/>
    </location>
</feature>
<reference evidence="15 16" key="1">
    <citation type="journal article" date="2018" name="Gigascience">
        <title>Genomes of trombidid mites reveal novel predicted allergens and laterally-transferred genes associated with secondary metabolism.</title>
        <authorList>
            <person name="Dong X."/>
            <person name="Chaisiri K."/>
            <person name="Xia D."/>
            <person name="Armstrong S.D."/>
            <person name="Fang Y."/>
            <person name="Donnelly M.J."/>
            <person name="Kadowaki T."/>
            <person name="McGarry J.W."/>
            <person name="Darby A.C."/>
            <person name="Makepeace B.L."/>
        </authorList>
    </citation>
    <scope>NUCLEOTIDE SEQUENCE [LARGE SCALE GENOMIC DNA]</scope>
    <source>
        <strain evidence="15">UoL-WK</strain>
    </source>
</reference>
<gene>
    <name evidence="15" type="ORF">B4U79_17658</name>
</gene>
<dbReference type="GO" id="GO:0016042">
    <property type="term" value="P:lipid catabolic process"/>
    <property type="evidence" value="ECO:0007669"/>
    <property type="project" value="UniProtKB-UniRule"/>
</dbReference>
<dbReference type="GO" id="GO:0044231">
    <property type="term" value="C:host cell presynaptic membrane"/>
    <property type="evidence" value="ECO:0007669"/>
    <property type="project" value="UniProtKB-KW"/>
</dbReference>
<evidence type="ECO:0000256" key="3">
    <source>
        <dbReference type="ARBA" id="ARBA00022483"/>
    </source>
</evidence>
<dbReference type="SUPFAM" id="SSF52151">
    <property type="entry name" value="FabD/lysophospholipase-like"/>
    <property type="match status" value="1"/>
</dbReference>
<dbReference type="PROSITE" id="PS51635">
    <property type="entry name" value="PNPLA"/>
    <property type="match status" value="1"/>
</dbReference>
<evidence type="ECO:0000313" key="16">
    <source>
        <dbReference type="Proteomes" id="UP000285301"/>
    </source>
</evidence>
<evidence type="ECO:0000256" key="13">
    <source>
        <dbReference type="PROSITE-ProRule" id="PRU01161"/>
    </source>
</evidence>
<dbReference type="PROSITE" id="PS50088">
    <property type="entry name" value="ANK_REPEAT"/>
    <property type="match status" value="1"/>
</dbReference>
<comment type="subcellular location">
    <subcellularLocation>
        <location evidence="1">Target cell membrane</location>
    </subcellularLocation>
</comment>
<dbReference type="InterPro" id="IPR002110">
    <property type="entry name" value="Ankyrin_rpt"/>
</dbReference>
<dbReference type="EMBL" id="NCKU01002298">
    <property type="protein sequence ID" value="RWS09904.1"/>
    <property type="molecule type" value="Genomic_DNA"/>
</dbReference>
<evidence type="ECO:0000256" key="9">
    <source>
        <dbReference type="ARBA" id="ARBA00023098"/>
    </source>
</evidence>
<name>A0A443R3P9_9ACAR</name>
<keyword evidence="10" id="KW-0472">Membrane</keyword>
<feature type="short sequence motif" description="DGA/G" evidence="13">
    <location>
        <begin position="674"/>
        <end position="676"/>
    </location>
</feature>
<dbReference type="GO" id="GO:2000304">
    <property type="term" value="P:positive regulation of ceramide biosynthetic process"/>
    <property type="evidence" value="ECO:0007669"/>
    <property type="project" value="TreeGrafter"/>
</dbReference>
<keyword evidence="6 13" id="KW-0378">Hydrolase</keyword>
<feature type="active site" description="Nucleophile" evidence="13">
    <location>
        <position position="546"/>
    </location>
</feature>
<keyword evidence="5" id="KW-0677">Repeat</keyword>
<keyword evidence="4" id="KW-1052">Target cell membrane</keyword>
<keyword evidence="8 12" id="KW-0040">ANK repeat</keyword>
<comment type="catalytic activity">
    <reaction evidence="11">
        <text>a 1,2-diacyl-sn-glycero-3-phosphocholine + H2O = a 1-acyl-sn-glycero-3-phosphocholine + a fatty acid + H(+)</text>
        <dbReference type="Rhea" id="RHEA:15801"/>
        <dbReference type="ChEBI" id="CHEBI:15377"/>
        <dbReference type="ChEBI" id="CHEBI:15378"/>
        <dbReference type="ChEBI" id="CHEBI:28868"/>
        <dbReference type="ChEBI" id="CHEBI:57643"/>
        <dbReference type="ChEBI" id="CHEBI:58168"/>
        <dbReference type="EC" id="3.1.1.4"/>
    </reaction>
    <physiologicalReaction direction="left-to-right" evidence="11">
        <dbReference type="Rhea" id="RHEA:15802"/>
    </physiologicalReaction>
</comment>
<feature type="repeat" description="ANK" evidence="12">
    <location>
        <begin position="383"/>
        <end position="415"/>
    </location>
</feature>
<evidence type="ECO:0000256" key="12">
    <source>
        <dbReference type="PROSITE-ProRule" id="PRU00023"/>
    </source>
</evidence>
<dbReference type="GO" id="GO:0052816">
    <property type="term" value="F:long-chain fatty acyl-CoA hydrolase activity"/>
    <property type="evidence" value="ECO:0007669"/>
    <property type="project" value="TreeGrafter"/>
</dbReference>
<feature type="short sequence motif" description="GXGXXG" evidence="13">
    <location>
        <begin position="512"/>
        <end position="517"/>
    </location>
</feature>
<evidence type="ECO:0000259" key="14">
    <source>
        <dbReference type="PROSITE" id="PS51635"/>
    </source>
</evidence>
<dbReference type="Pfam" id="PF01734">
    <property type="entry name" value="Patatin"/>
    <property type="match status" value="1"/>
</dbReference>
<dbReference type="GO" id="GO:0047499">
    <property type="term" value="F:calcium-independent phospholipase A2 activity"/>
    <property type="evidence" value="ECO:0007669"/>
    <property type="project" value="InterPro"/>
</dbReference>
<evidence type="ECO:0000256" key="4">
    <source>
        <dbReference type="ARBA" id="ARBA00022537"/>
    </source>
</evidence>
<keyword evidence="16" id="KW-1185">Reference proteome</keyword>
<keyword evidence="13" id="KW-0442">Lipid degradation</keyword>
<comment type="caution">
    <text evidence="15">The sequence shown here is derived from an EMBL/GenBank/DDBJ whole genome shotgun (WGS) entry which is preliminary data.</text>
</comment>
<evidence type="ECO:0000313" key="15">
    <source>
        <dbReference type="EMBL" id="RWS09904.1"/>
    </source>
</evidence>
<keyword evidence="7" id="KW-0638">Presynaptic neurotoxin</keyword>